<dbReference type="EMBL" id="MW435015">
    <property type="protein sequence ID" value="QRW42737.1"/>
    <property type="molecule type" value="Genomic_RNA"/>
</dbReference>
<evidence type="ECO:0000313" key="1">
    <source>
        <dbReference type="EMBL" id="QRW42732.1"/>
    </source>
</evidence>
<proteinExistence type="predicted"/>
<name>A0A894KQJ2_9MONO</name>
<dbReference type="EMBL" id="MW435014">
    <property type="protein sequence ID" value="QRW42732.1"/>
    <property type="molecule type" value="Genomic_RNA"/>
</dbReference>
<organism evidence="3">
    <name type="scientific">Gordis virus</name>
    <dbReference type="NCBI Taxonomy" id="2800918"/>
    <lineage>
        <taxon>Viruses</taxon>
        <taxon>Riboviria</taxon>
        <taxon>Orthornavirae</taxon>
        <taxon>Negarnaviricota</taxon>
        <taxon>Haploviricotina</taxon>
        <taxon>Monjiviricetes</taxon>
        <taxon>Mononegavirales</taxon>
        <taxon>Xinmoviridae</taxon>
        <taxon>Gordisvirus</taxon>
        <taxon>Gordisvirus californiense</taxon>
    </lineage>
</organism>
<dbReference type="EMBL" id="MW435016">
    <property type="protein sequence ID" value="QRW42742.1"/>
    <property type="molecule type" value="Genomic_RNA"/>
</dbReference>
<protein>
    <submittedName>
        <fullName evidence="3">Small TMD protein</fullName>
    </submittedName>
</protein>
<accession>A0A894KQJ2</accession>
<sequence length="123" mass="13884">MPYRLALPGSTLLSFFAVRVLTRAIPRPISLQIGFDSICVSWNSNSCDSIFFLALNPEIIAVGVALAVQPFVFRAWEFLLGYQWIKKAVLDELVEDQQDLRSIELEGSLAIDQIVRRSKITKQ</sequence>
<reference evidence="3" key="1">
    <citation type="journal article" date="2020" name="bioRxiv">
        <title>Single mosquito metatranscriptomics identifies vectors, emerging pathogens and reservoirs in one assay.</title>
        <authorList>
            <person name="Batson J."/>
            <person name="Dudas G."/>
            <person name="Haas-Stapleton E."/>
            <person name="Kistler A.L."/>
            <person name="Li L.M."/>
            <person name="Logan P."/>
            <person name="Ratnasiri K."/>
            <person name="Retallack H."/>
        </authorList>
    </citation>
    <scope>NUCLEOTIDE SEQUENCE</scope>
    <source>
        <strain evidence="1">CMS001_003_ALCO</strain>
        <strain evidence="3">CMS001_008_ALCO</strain>
        <strain evidence="2">CMS001_025_ALCO</strain>
    </source>
</reference>
<evidence type="ECO:0000313" key="3">
    <source>
        <dbReference type="EMBL" id="QRW42742.1"/>
    </source>
</evidence>
<evidence type="ECO:0000313" key="2">
    <source>
        <dbReference type="EMBL" id="QRW42737.1"/>
    </source>
</evidence>